<comment type="caution">
    <text evidence="1">The sequence shown here is derived from an EMBL/GenBank/DDBJ whole genome shotgun (WGS) entry which is preliminary data.</text>
</comment>
<accession>A0AAJ2NTE3</accession>
<gene>
    <name evidence="1" type="ORF">RYX45_22770</name>
</gene>
<dbReference type="EMBL" id="JAWJAY010000777">
    <property type="protein sequence ID" value="MDV2887992.1"/>
    <property type="molecule type" value="Genomic_DNA"/>
</dbReference>
<evidence type="ECO:0000313" key="1">
    <source>
        <dbReference type="EMBL" id="MDV2887992.1"/>
    </source>
</evidence>
<proteinExistence type="predicted"/>
<name>A0AAJ2NTE3_ALKPS</name>
<feature type="non-terminal residue" evidence="1">
    <location>
        <position position="1"/>
    </location>
</feature>
<dbReference type="InterPro" id="IPR036397">
    <property type="entry name" value="RNaseH_sf"/>
</dbReference>
<dbReference type="Proteomes" id="UP001285636">
    <property type="component" value="Unassembled WGS sequence"/>
</dbReference>
<sequence length="87" mass="9802">VIYAILDVYSRIITGLYVGLEGPSWVGAMMALDNMVADKVEFCKQYGIDITSEQWPTHHLPEIIIADRGEFEGYSVDNLINNLNIKI</sequence>
<protein>
    <submittedName>
        <fullName evidence="1">Transposase</fullName>
    </submittedName>
</protein>
<reference evidence="1" key="1">
    <citation type="submission" date="2023-10" db="EMBL/GenBank/DDBJ databases">
        <title>Screening of Alkalihalophilus pseudofirmusBZ-TG-HK211 and Its Alleviation of Salt Stress on Rapeseed Growth.</title>
        <authorList>
            <person name="Zhao B."/>
            <person name="Guo T."/>
        </authorList>
    </citation>
    <scope>NUCLEOTIDE SEQUENCE</scope>
    <source>
        <strain evidence="1">BZ-TG-HK211</strain>
    </source>
</reference>
<dbReference type="Gene3D" id="3.30.420.10">
    <property type="entry name" value="Ribonuclease H-like superfamily/Ribonuclease H"/>
    <property type="match status" value="1"/>
</dbReference>
<dbReference type="GO" id="GO:0003676">
    <property type="term" value="F:nucleic acid binding"/>
    <property type="evidence" value="ECO:0007669"/>
    <property type="project" value="InterPro"/>
</dbReference>
<evidence type="ECO:0000313" key="2">
    <source>
        <dbReference type="Proteomes" id="UP001285636"/>
    </source>
</evidence>
<feature type="non-terminal residue" evidence="1">
    <location>
        <position position="87"/>
    </location>
</feature>
<organism evidence="1 2">
    <name type="scientific">Alkalihalophilus pseudofirmus</name>
    <name type="common">Bacillus pseudofirmus</name>
    <dbReference type="NCBI Taxonomy" id="79885"/>
    <lineage>
        <taxon>Bacteria</taxon>
        <taxon>Bacillati</taxon>
        <taxon>Bacillota</taxon>
        <taxon>Bacilli</taxon>
        <taxon>Bacillales</taxon>
        <taxon>Bacillaceae</taxon>
        <taxon>Alkalihalophilus</taxon>
    </lineage>
</organism>
<dbReference type="AlphaFoldDB" id="A0AAJ2NTE3"/>